<dbReference type="AlphaFoldDB" id="B8BV23"/>
<gene>
    <name evidence="2" type="ORF">THAPSDRAFT_21388</name>
</gene>
<feature type="compositionally biased region" description="Polar residues" evidence="1">
    <location>
        <begin position="56"/>
        <end position="66"/>
    </location>
</feature>
<reference evidence="2 3" key="2">
    <citation type="journal article" date="2008" name="Nature">
        <title>The Phaeodactylum genome reveals the evolutionary history of diatom genomes.</title>
        <authorList>
            <person name="Bowler C."/>
            <person name="Allen A.E."/>
            <person name="Badger J.H."/>
            <person name="Grimwood J."/>
            <person name="Jabbari K."/>
            <person name="Kuo A."/>
            <person name="Maheswari U."/>
            <person name="Martens C."/>
            <person name="Maumus F."/>
            <person name="Otillar R.P."/>
            <person name="Rayko E."/>
            <person name="Salamov A."/>
            <person name="Vandepoele K."/>
            <person name="Beszteri B."/>
            <person name="Gruber A."/>
            <person name="Heijde M."/>
            <person name="Katinka M."/>
            <person name="Mock T."/>
            <person name="Valentin K."/>
            <person name="Verret F."/>
            <person name="Berges J.A."/>
            <person name="Brownlee C."/>
            <person name="Cadoret J.P."/>
            <person name="Chiovitti A."/>
            <person name="Choi C.J."/>
            <person name="Coesel S."/>
            <person name="De Martino A."/>
            <person name="Detter J.C."/>
            <person name="Durkin C."/>
            <person name="Falciatore A."/>
            <person name="Fournet J."/>
            <person name="Haruta M."/>
            <person name="Huysman M.J."/>
            <person name="Jenkins B.D."/>
            <person name="Jiroutova K."/>
            <person name="Jorgensen R.E."/>
            <person name="Joubert Y."/>
            <person name="Kaplan A."/>
            <person name="Kroger N."/>
            <person name="Kroth P.G."/>
            <person name="La Roche J."/>
            <person name="Lindquist E."/>
            <person name="Lommer M."/>
            <person name="Martin-Jezequel V."/>
            <person name="Lopez P.J."/>
            <person name="Lucas S."/>
            <person name="Mangogna M."/>
            <person name="McGinnis K."/>
            <person name="Medlin L.K."/>
            <person name="Montsant A."/>
            <person name="Oudot-Le Secq M.P."/>
            <person name="Napoli C."/>
            <person name="Obornik M."/>
            <person name="Parker M.S."/>
            <person name="Petit J.L."/>
            <person name="Porcel B.M."/>
            <person name="Poulsen N."/>
            <person name="Robison M."/>
            <person name="Rychlewski L."/>
            <person name="Rynearson T.A."/>
            <person name="Schmutz J."/>
            <person name="Shapiro H."/>
            <person name="Siaut M."/>
            <person name="Stanley M."/>
            <person name="Sussman M.R."/>
            <person name="Taylor A.R."/>
            <person name="Vardi A."/>
            <person name="von Dassow P."/>
            <person name="Vyverman W."/>
            <person name="Willis A."/>
            <person name="Wyrwicz L.S."/>
            <person name="Rokhsar D.S."/>
            <person name="Weissenbach J."/>
            <person name="Armbrust E.V."/>
            <person name="Green B.R."/>
            <person name="Van de Peer Y."/>
            <person name="Grigoriev I.V."/>
        </authorList>
    </citation>
    <scope>NUCLEOTIDE SEQUENCE [LARGE SCALE GENOMIC DNA]</scope>
    <source>
        <strain evidence="2 3">CCMP1335</strain>
    </source>
</reference>
<dbReference type="RefSeq" id="XP_002287941.1">
    <property type="nucleotide sequence ID" value="XM_002287905.1"/>
</dbReference>
<evidence type="ECO:0000313" key="2">
    <source>
        <dbReference type="EMBL" id="EED95384.1"/>
    </source>
</evidence>
<dbReference type="KEGG" id="tps:THAPSDRAFT_21388"/>
<dbReference type="InParanoid" id="B8BV23"/>
<proteinExistence type="predicted"/>
<dbReference type="PaxDb" id="35128-Thaps21388"/>
<keyword evidence="3" id="KW-1185">Reference proteome</keyword>
<evidence type="ECO:0000313" key="3">
    <source>
        <dbReference type="Proteomes" id="UP000001449"/>
    </source>
</evidence>
<dbReference type="EMBL" id="CM000639">
    <property type="protein sequence ID" value="EED95384.1"/>
    <property type="molecule type" value="Genomic_DNA"/>
</dbReference>
<feature type="compositionally biased region" description="Basic and acidic residues" evidence="1">
    <location>
        <begin position="1"/>
        <end position="24"/>
    </location>
</feature>
<evidence type="ECO:0000256" key="1">
    <source>
        <dbReference type="SAM" id="MobiDB-lite"/>
    </source>
</evidence>
<name>B8BV23_THAPS</name>
<dbReference type="GeneID" id="7443080"/>
<protein>
    <submittedName>
        <fullName evidence="2">Uncharacterized protein</fullName>
    </submittedName>
</protein>
<feature type="compositionally biased region" description="Polar residues" evidence="1">
    <location>
        <begin position="32"/>
        <end position="49"/>
    </location>
</feature>
<feature type="region of interest" description="Disordered" evidence="1">
    <location>
        <begin position="113"/>
        <end position="138"/>
    </location>
</feature>
<feature type="compositionally biased region" description="Basic and acidic residues" evidence="1">
    <location>
        <begin position="120"/>
        <end position="129"/>
    </location>
</feature>
<accession>B8BV23</accession>
<feature type="region of interest" description="Disordered" evidence="1">
    <location>
        <begin position="1"/>
        <end position="74"/>
    </location>
</feature>
<reference evidence="2 3" key="1">
    <citation type="journal article" date="2004" name="Science">
        <title>The genome of the diatom Thalassiosira pseudonana: ecology, evolution, and metabolism.</title>
        <authorList>
            <person name="Armbrust E.V."/>
            <person name="Berges J.A."/>
            <person name="Bowler C."/>
            <person name="Green B.R."/>
            <person name="Martinez D."/>
            <person name="Putnam N.H."/>
            <person name="Zhou S."/>
            <person name="Allen A.E."/>
            <person name="Apt K.E."/>
            <person name="Bechner M."/>
            <person name="Brzezinski M.A."/>
            <person name="Chaal B.K."/>
            <person name="Chiovitti A."/>
            <person name="Davis A.K."/>
            <person name="Demarest M.S."/>
            <person name="Detter J.C."/>
            <person name="Glavina T."/>
            <person name="Goodstein D."/>
            <person name="Hadi M.Z."/>
            <person name="Hellsten U."/>
            <person name="Hildebrand M."/>
            <person name="Jenkins B.D."/>
            <person name="Jurka J."/>
            <person name="Kapitonov V.V."/>
            <person name="Kroger N."/>
            <person name="Lau W.W."/>
            <person name="Lane T.W."/>
            <person name="Larimer F.W."/>
            <person name="Lippmeier J.C."/>
            <person name="Lucas S."/>
            <person name="Medina M."/>
            <person name="Montsant A."/>
            <person name="Obornik M."/>
            <person name="Parker M.S."/>
            <person name="Palenik B."/>
            <person name="Pazour G.J."/>
            <person name="Richardson P.M."/>
            <person name="Rynearson T.A."/>
            <person name="Saito M.A."/>
            <person name="Schwartz D.C."/>
            <person name="Thamatrakoln K."/>
            <person name="Valentin K."/>
            <person name="Vardi A."/>
            <person name="Wilkerson F.P."/>
            <person name="Rokhsar D.S."/>
        </authorList>
    </citation>
    <scope>NUCLEOTIDE SEQUENCE [LARGE SCALE GENOMIC DNA]</scope>
    <source>
        <strain evidence="2 3">CCMP1335</strain>
    </source>
</reference>
<sequence length="153" mass="16727">MPTQTDDKDASKAEAKRRAKEWKEATLAYKSPSKTKSLDAQSPATAQRSTPKRTTLKSALANSNARKSPGKGDKAVALARAKDYANKLKKKKVLAVKTTVKEGRKKYVPSVIYSSDDSDDKLSDSESEKSLSVSTDDFETATGRKMLKRSVIV</sequence>
<dbReference type="Proteomes" id="UP000001449">
    <property type="component" value="Chromosome 2"/>
</dbReference>
<organism evidence="2 3">
    <name type="scientific">Thalassiosira pseudonana</name>
    <name type="common">Marine diatom</name>
    <name type="synonym">Cyclotella nana</name>
    <dbReference type="NCBI Taxonomy" id="35128"/>
    <lineage>
        <taxon>Eukaryota</taxon>
        <taxon>Sar</taxon>
        <taxon>Stramenopiles</taxon>
        <taxon>Ochrophyta</taxon>
        <taxon>Bacillariophyta</taxon>
        <taxon>Coscinodiscophyceae</taxon>
        <taxon>Thalassiosirophycidae</taxon>
        <taxon>Thalassiosirales</taxon>
        <taxon>Thalassiosiraceae</taxon>
        <taxon>Thalassiosira</taxon>
    </lineage>
</organism>
<dbReference type="HOGENOM" id="CLU_1716928_0_0_1"/>